<evidence type="ECO:0000256" key="6">
    <source>
        <dbReference type="PIRSR" id="PIRSR606710-2"/>
    </source>
</evidence>
<comment type="pathway">
    <text evidence="1">Glycan metabolism; L-arabinan degradation.</text>
</comment>
<dbReference type="GO" id="GO:0004553">
    <property type="term" value="F:hydrolase activity, hydrolyzing O-glycosyl compounds"/>
    <property type="evidence" value="ECO:0007669"/>
    <property type="project" value="InterPro"/>
</dbReference>
<evidence type="ECO:0000256" key="3">
    <source>
        <dbReference type="ARBA" id="ARBA00022801"/>
    </source>
</evidence>
<keyword evidence="3 7" id="KW-0378">Hydrolase</keyword>
<dbReference type="InterPro" id="IPR032291">
    <property type="entry name" value="Abn2_C"/>
</dbReference>
<dbReference type="GO" id="GO:0005975">
    <property type="term" value="P:carbohydrate metabolic process"/>
    <property type="evidence" value="ECO:0007669"/>
    <property type="project" value="InterPro"/>
</dbReference>
<dbReference type="InterPro" id="IPR006710">
    <property type="entry name" value="Glyco_hydro_43"/>
</dbReference>
<dbReference type="InterPro" id="IPR050727">
    <property type="entry name" value="GH43_arabinanases"/>
</dbReference>
<feature type="active site" description="Proton acceptor" evidence="5">
    <location>
        <position position="47"/>
    </location>
</feature>
<dbReference type="CDD" id="cd18832">
    <property type="entry name" value="GH43_GsAbnA-like"/>
    <property type="match status" value="1"/>
</dbReference>
<comment type="caution">
    <text evidence="9">The sequence shown here is derived from an EMBL/GenBank/DDBJ whole genome shotgun (WGS) entry which is preliminary data.</text>
</comment>
<reference evidence="9 10" key="1">
    <citation type="submission" date="2018-07" db="EMBL/GenBank/DDBJ databases">
        <title>Anaerosacharophilus polymeroproducens gen. nov. sp. nov., an anaerobic bacterium isolated from salt field.</title>
        <authorList>
            <person name="Kim W."/>
            <person name="Yang S.-H."/>
            <person name="Oh J."/>
            <person name="Lee J.-H."/>
            <person name="Kwon K.K."/>
        </authorList>
    </citation>
    <scope>NUCLEOTIDE SEQUENCE [LARGE SCALE GENOMIC DNA]</scope>
    <source>
        <strain evidence="9 10">MCWD5</strain>
    </source>
</reference>
<dbReference type="Proteomes" id="UP000255036">
    <property type="component" value="Unassembled WGS sequence"/>
</dbReference>
<organism evidence="9 10">
    <name type="scientific">Anaerosacchariphilus polymeriproducens</name>
    <dbReference type="NCBI Taxonomy" id="1812858"/>
    <lineage>
        <taxon>Bacteria</taxon>
        <taxon>Bacillati</taxon>
        <taxon>Bacillota</taxon>
        <taxon>Clostridia</taxon>
        <taxon>Lachnospirales</taxon>
        <taxon>Lachnospiraceae</taxon>
        <taxon>Anaerosacchariphilus</taxon>
    </lineage>
</organism>
<sequence length="525" mass="58734">MWVKMIKKCLGVIFVFILLVQVFVGLPVFKGVVKAAALSTDRVSVHDPSIVKADGKYYIFGSHMSFASSENLSSWKNFTTNINSDYANIFAEPAKWSARGSASYDVKGNLWAPDVIYNKKMKKWCMYMSVNGERLYSSIVLATADRITGPYTYAGTIVYSGFTNEADAKATDYRKVTGSNEVAGRYLLNGAWNTKYGTNAIDPCLIYDKKGNLWMSYGSWFGGIYMLKMDENTGLRDYTYKYTTKYNYSDQYLGLKLSGGHGCTGEGSYIVYDKETGYYYLYLSYCGLNATDNFSGYHLRLFRSKDIKGPYKDAAGNDAICTSSNADQRRKGIKLFGNYSFSSLNNAAPSEFSSKGYKSGGHNSAFVDNNGQRYLVYHTRFNKGEETHQVRVHQQFINEDGWPVTAVYEYSGSIISKSGYSKSKIAGTYEIVNHGNDATTVYTGMLKTSKVVLQANGKITGDYNGTWKTVTGADGNKYYCTMIIDGVTYKGVFFKQYNESINHKNTMTFSLIGNNNQSIWGSKIR</sequence>
<evidence type="ECO:0000256" key="5">
    <source>
        <dbReference type="PIRSR" id="PIRSR606710-1"/>
    </source>
</evidence>
<feature type="active site" description="Proton donor" evidence="5">
    <location>
        <position position="266"/>
    </location>
</feature>
<dbReference type="OrthoDB" id="9801455at2"/>
<accession>A0A371AXH7</accession>
<feature type="site" description="Important for catalytic activity, responsible for pKa modulation of the active site Glu and correct orientation of both the proton donor and substrate" evidence="6">
    <location>
        <position position="202"/>
    </location>
</feature>
<evidence type="ECO:0000259" key="8">
    <source>
        <dbReference type="Pfam" id="PF16369"/>
    </source>
</evidence>
<dbReference type="AlphaFoldDB" id="A0A371AXH7"/>
<evidence type="ECO:0000313" key="9">
    <source>
        <dbReference type="EMBL" id="RDU24286.1"/>
    </source>
</evidence>
<evidence type="ECO:0000256" key="2">
    <source>
        <dbReference type="ARBA" id="ARBA00009865"/>
    </source>
</evidence>
<proteinExistence type="inferred from homology"/>
<keyword evidence="4 7" id="KW-0326">Glycosidase</keyword>
<evidence type="ECO:0000256" key="4">
    <source>
        <dbReference type="ARBA" id="ARBA00023295"/>
    </source>
</evidence>
<comment type="similarity">
    <text evidence="2 7">Belongs to the glycosyl hydrolase 43 family.</text>
</comment>
<evidence type="ECO:0000256" key="7">
    <source>
        <dbReference type="RuleBase" id="RU361187"/>
    </source>
</evidence>
<dbReference type="Pfam" id="PF04616">
    <property type="entry name" value="Glyco_hydro_43"/>
    <property type="match status" value="1"/>
</dbReference>
<dbReference type="Pfam" id="PF16369">
    <property type="entry name" value="GH43_C"/>
    <property type="match status" value="1"/>
</dbReference>
<dbReference type="Gene3D" id="2.115.10.20">
    <property type="entry name" value="Glycosyl hydrolase domain, family 43"/>
    <property type="match status" value="1"/>
</dbReference>
<dbReference type="PANTHER" id="PTHR43301:SF3">
    <property type="entry name" value="ARABINAN ENDO-1,5-ALPHA-L-ARABINOSIDASE A-RELATED"/>
    <property type="match status" value="1"/>
</dbReference>
<dbReference type="EMBL" id="QRCT01000013">
    <property type="protein sequence ID" value="RDU24286.1"/>
    <property type="molecule type" value="Genomic_DNA"/>
</dbReference>
<evidence type="ECO:0000313" key="10">
    <source>
        <dbReference type="Proteomes" id="UP000255036"/>
    </source>
</evidence>
<name>A0A371AXH7_9FIRM</name>
<feature type="domain" description="Extracellular endo-alpha-(1-&gt;5)-L-arabinanase C-terminal" evidence="8">
    <location>
        <begin position="409"/>
        <end position="521"/>
    </location>
</feature>
<dbReference type="InterPro" id="IPR023296">
    <property type="entry name" value="Glyco_hydro_beta-prop_sf"/>
</dbReference>
<dbReference type="Gene3D" id="2.40.128.10">
    <property type="match status" value="1"/>
</dbReference>
<keyword evidence="10" id="KW-1185">Reference proteome</keyword>
<dbReference type="PANTHER" id="PTHR43301">
    <property type="entry name" value="ARABINAN ENDO-1,5-ALPHA-L-ARABINOSIDASE"/>
    <property type="match status" value="1"/>
</dbReference>
<dbReference type="SUPFAM" id="SSF75005">
    <property type="entry name" value="Arabinanase/levansucrase/invertase"/>
    <property type="match status" value="1"/>
</dbReference>
<evidence type="ECO:0000256" key="1">
    <source>
        <dbReference type="ARBA" id="ARBA00004834"/>
    </source>
</evidence>
<protein>
    <submittedName>
        <fullName evidence="9">Glycoside hydrolase family 43 protein</fullName>
    </submittedName>
</protein>
<gene>
    <name evidence="9" type="ORF">DWV06_04745</name>
</gene>